<reference evidence="3" key="2">
    <citation type="submission" date="2007-04" db="EMBL/GenBank/DDBJ databases">
        <title>The genome of the human body louse.</title>
        <authorList>
            <consortium name="The Human Body Louse Genome Consortium"/>
            <person name="Kirkness E."/>
            <person name="Walenz B."/>
            <person name="Hass B."/>
            <person name="Bruggner R."/>
            <person name="Strausberg R."/>
        </authorList>
    </citation>
    <scope>NUCLEOTIDE SEQUENCE</scope>
    <source>
        <strain evidence="3">USDA</strain>
    </source>
</reference>
<dbReference type="Proteomes" id="UP000009046">
    <property type="component" value="Unassembled WGS sequence"/>
</dbReference>
<dbReference type="KEGG" id="phu:Phum_PHUM616340"/>
<name>E0W491_PEDHC</name>
<gene>
    <name evidence="4" type="primary">8239846</name>
    <name evidence="3" type="ORF">Phum_PHUM616340</name>
</gene>
<reference evidence="3" key="1">
    <citation type="submission" date="2007-04" db="EMBL/GenBank/DDBJ databases">
        <title>Annotation of Pediculus humanus corporis strain USDA.</title>
        <authorList>
            <person name="Kirkness E."/>
            <person name="Hannick L."/>
            <person name="Hass B."/>
            <person name="Bruggner R."/>
            <person name="Lawson D."/>
            <person name="Bidwell S."/>
            <person name="Joardar V."/>
            <person name="Caler E."/>
            <person name="Walenz B."/>
            <person name="Inman J."/>
            <person name="Schobel S."/>
            <person name="Galinsky K."/>
            <person name="Amedeo P."/>
            <person name="Strausberg R."/>
        </authorList>
    </citation>
    <scope>NUCLEOTIDE SEQUENCE</scope>
    <source>
        <strain evidence="3">USDA</strain>
    </source>
</reference>
<feature type="domain" description="EF-hand" evidence="2">
    <location>
        <begin position="10"/>
        <end position="45"/>
    </location>
</feature>
<evidence type="ECO:0000259" key="2">
    <source>
        <dbReference type="PROSITE" id="PS50222"/>
    </source>
</evidence>
<dbReference type="PROSITE" id="PS50222">
    <property type="entry name" value="EF_HAND_2"/>
    <property type="match status" value="1"/>
</dbReference>
<dbReference type="InterPro" id="IPR002048">
    <property type="entry name" value="EF_hand_dom"/>
</dbReference>
<dbReference type="PROSITE" id="PS00018">
    <property type="entry name" value="EF_HAND_1"/>
    <property type="match status" value="1"/>
</dbReference>
<dbReference type="OrthoDB" id="191686at2759"/>
<keyword evidence="5" id="KW-1185">Reference proteome</keyword>
<dbReference type="AlphaFoldDB" id="E0W491"/>
<evidence type="ECO:0000313" key="5">
    <source>
        <dbReference type="Proteomes" id="UP000009046"/>
    </source>
</evidence>
<dbReference type="EnsemblMetazoa" id="PHUM616340-RA">
    <property type="protein sequence ID" value="PHUM616340-PA"/>
    <property type="gene ID" value="PHUM616340"/>
</dbReference>
<dbReference type="CTD" id="8239846"/>
<dbReference type="SUPFAM" id="SSF47473">
    <property type="entry name" value="EF-hand"/>
    <property type="match status" value="1"/>
</dbReference>
<dbReference type="EMBL" id="AAZO01007538">
    <property type="status" value="NOT_ANNOTATED_CDS"/>
    <property type="molecule type" value="Genomic_DNA"/>
</dbReference>
<protein>
    <recommendedName>
        <fullName evidence="2">EF-hand domain-containing protein</fullName>
    </recommendedName>
</protein>
<reference evidence="4" key="3">
    <citation type="submission" date="2021-02" db="UniProtKB">
        <authorList>
            <consortium name="EnsemblMetazoa"/>
        </authorList>
    </citation>
    <scope>IDENTIFICATION</scope>
    <source>
        <strain evidence="4">USDA</strain>
    </source>
</reference>
<dbReference type="GeneID" id="8239846"/>
<dbReference type="InterPro" id="IPR011992">
    <property type="entry name" value="EF-hand-dom_pair"/>
</dbReference>
<dbReference type="STRING" id="121224.E0W491"/>
<accession>E0W491</accession>
<dbReference type="RefSeq" id="XP_002433185.1">
    <property type="nucleotide sequence ID" value="XM_002433140.1"/>
</dbReference>
<evidence type="ECO:0000313" key="3">
    <source>
        <dbReference type="EMBL" id="EEB20447.1"/>
    </source>
</evidence>
<dbReference type="Gene3D" id="1.10.238.10">
    <property type="entry name" value="EF-hand"/>
    <property type="match status" value="1"/>
</dbReference>
<dbReference type="InParanoid" id="E0W491"/>
<organism>
    <name type="scientific">Pediculus humanus subsp. corporis</name>
    <name type="common">Body louse</name>
    <dbReference type="NCBI Taxonomy" id="121224"/>
    <lineage>
        <taxon>Eukaryota</taxon>
        <taxon>Metazoa</taxon>
        <taxon>Ecdysozoa</taxon>
        <taxon>Arthropoda</taxon>
        <taxon>Hexapoda</taxon>
        <taxon>Insecta</taxon>
        <taxon>Pterygota</taxon>
        <taxon>Neoptera</taxon>
        <taxon>Paraneoptera</taxon>
        <taxon>Psocodea</taxon>
        <taxon>Troctomorpha</taxon>
        <taxon>Phthiraptera</taxon>
        <taxon>Anoplura</taxon>
        <taxon>Pediculidae</taxon>
        <taxon>Pediculus</taxon>
    </lineage>
</organism>
<keyword evidence="1" id="KW-0106">Calcium</keyword>
<dbReference type="EMBL" id="DS235886">
    <property type="protein sequence ID" value="EEB20447.1"/>
    <property type="molecule type" value="Genomic_DNA"/>
</dbReference>
<evidence type="ECO:0000313" key="4">
    <source>
        <dbReference type="EnsemblMetazoa" id="PHUM616340-PA"/>
    </source>
</evidence>
<evidence type="ECO:0000256" key="1">
    <source>
        <dbReference type="ARBA" id="ARBA00022837"/>
    </source>
</evidence>
<dbReference type="InterPro" id="IPR018247">
    <property type="entry name" value="EF_Hand_1_Ca_BS"/>
</dbReference>
<dbReference type="GO" id="GO:0005509">
    <property type="term" value="F:calcium ion binding"/>
    <property type="evidence" value="ECO:0007669"/>
    <property type="project" value="InterPro"/>
</dbReference>
<proteinExistence type="predicted"/>
<dbReference type="OMA" id="RACRSFM"/>
<dbReference type="VEuPathDB" id="VectorBase:PHUM616340"/>
<dbReference type="HOGENOM" id="CLU_2815432_0_0_1"/>
<sequence>MKLSRKKKTVLQDLVDVILKKMDIDRDGKLSYTDYKTSVLRNPMLLESLGPVLPPRPFVLAFLTTFTTNYDKA</sequence>